<dbReference type="EMBL" id="JAUSRB010000002">
    <property type="protein sequence ID" value="MDP9867049.1"/>
    <property type="molecule type" value="Genomic_DNA"/>
</dbReference>
<accession>A0ABT9RE90</accession>
<feature type="transmembrane region" description="Helical" evidence="1">
    <location>
        <begin position="30"/>
        <end position="52"/>
    </location>
</feature>
<reference evidence="2 3" key="1">
    <citation type="submission" date="2023-07" db="EMBL/GenBank/DDBJ databases">
        <title>Sequencing the genomes of 1000 actinobacteria strains.</title>
        <authorList>
            <person name="Klenk H.-P."/>
        </authorList>
    </citation>
    <scope>NUCLEOTIDE SEQUENCE [LARGE SCALE GENOMIC DNA]</scope>
    <source>
        <strain evidence="2 3">DSM 44109</strain>
    </source>
</reference>
<dbReference type="InterPro" id="IPR036259">
    <property type="entry name" value="MFS_trans_sf"/>
</dbReference>
<dbReference type="Pfam" id="PF04341">
    <property type="entry name" value="DUF485"/>
    <property type="match status" value="1"/>
</dbReference>
<dbReference type="RefSeq" id="WP_306868319.1">
    <property type="nucleotide sequence ID" value="NZ_JAUSRB010000002.1"/>
</dbReference>
<dbReference type="SUPFAM" id="SSF103473">
    <property type="entry name" value="MFS general substrate transporter"/>
    <property type="match status" value="1"/>
</dbReference>
<keyword evidence="1" id="KW-1133">Transmembrane helix</keyword>
<evidence type="ECO:0000256" key="1">
    <source>
        <dbReference type="SAM" id="Phobius"/>
    </source>
</evidence>
<keyword evidence="1" id="KW-0472">Membrane</keyword>
<keyword evidence="1" id="KW-0812">Transmembrane</keyword>
<evidence type="ECO:0000313" key="2">
    <source>
        <dbReference type="EMBL" id="MDP9867049.1"/>
    </source>
</evidence>
<sequence>MTARQHDSSVYEQIQGDARFQELKRRFRSWAFPMTAAFLAWYLLYVVLSAWARDFMGAKVLGNINVALIFGLLQFVSTFLIAWAYSRYAEKKLDPVADEIRHEVEEETVEEEVV</sequence>
<gene>
    <name evidence="2" type="ORF">J2S55_006315</name>
</gene>
<dbReference type="InterPro" id="IPR007436">
    <property type="entry name" value="DUF485"/>
</dbReference>
<proteinExistence type="predicted"/>
<organism evidence="2 3">
    <name type="scientific">Streptosporangium brasiliense</name>
    <dbReference type="NCBI Taxonomy" id="47480"/>
    <lineage>
        <taxon>Bacteria</taxon>
        <taxon>Bacillati</taxon>
        <taxon>Actinomycetota</taxon>
        <taxon>Actinomycetes</taxon>
        <taxon>Streptosporangiales</taxon>
        <taxon>Streptosporangiaceae</taxon>
        <taxon>Streptosporangium</taxon>
    </lineage>
</organism>
<dbReference type="PANTHER" id="PTHR38441:SF1">
    <property type="entry name" value="MEMBRANE PROTEIN"/>
    <property type="match status" value="1"/>
</dbReference>
<protein>
    <submittedName>
        <fullName evidence="2">Uncharacterized membrane protein (DUF485 family)</fullName>
    </submittedName>
</protein>
<name>A0ABT9RE90_9ACTN</name>
<evidence type="ECO:0000313" key="3">
    <source>
        <dbReference type="Proteomes" id="UP001230426"/>
    </source>
</evidence>
<comment type="caution">
    <text evidence="2">The sequence shown here is derived from an EMBL/GenBank/DDBJ whole genome shotgun (WGS) entry which is preliminary data.</text>
</comment>
<dbReference type="Proteomes" id="UP001230426">
    <property type="component" value="Unassembled WGS sequence"/>
</dbReference>
<dbReference type="PANTHER" id="PTHR38441">
    <property type="entry name" value="INTEGRAL MEMBRANE PROTEIN-RELATED"/>
    <property type="match status" value="1"/>
</dbReference>
<keyword evidence="3" id="KW-1185">Reference proteome</keyword>
<feature type="transmembrane region" description="Helical" evidence="1">
    <location>
        <begin position="64"/>
        <end position="85"/>
    </location>
</feature>